<name>A0A1M4MIG8_9EURY</name>
<dbReference type="InterPro" id="IPR011991">
    <property type="entry name" value="ArsR-like_HTH"/>
</dbReference>
<dbReference type="SMART" id="SM00418">
    <property type="entry name" value="HTH_ARSR"/>
    <property type="match status" value="1"/>
</dbReference>
<keyword evidence="2" id="KW-0238">DNA-binding</keyword>
<accession>A0A1M4MIG8</accession>
<feature type="transmembrane region" description="Helical" evidence="4">
    <location>
        <begin position="89"/>
        <end position="111"/>
    </location>
</feature>
<feature type="transmembrane region" description="Helical" evidence="4">
    <location>
        <begin position="126"/>
        <end position="146"/>
    </location>
</feature>
<dbReference type="RefSeq" id="WP_074369010.1">
    <property type="nucleotide sequence ID" value="NZ_FMID01000017.1"/>
</dbReference>
<evidence type="ECO:0000256" key="2">
    <source>
        <dbReference type="ARBA" id="ARBA00023125"/>
    </source>
</evidence>
<evidence type="ECO:0000256" key="1">
    <source>
        <dbReference type="ARBA" id="ARBA00023015"/>
    </source>
</evidence>
<dbReference type="Gene3D" id="1.10.10.10">
    <property type="entry name" value="Winged helix-like DNA-binding domain superfamily/Winged helix DNA-binding domain"/>
    <property type="match status" value="1"/>
</dbReference>
<dbReference type="Proteomes" id="UP000184671">
    <property type="component" value="Unassembled WGS sequence"/>
</dbReference>
<evidence type="ECO:0000256" key="4">
    <source>
        <dbReference type="SAM" id="Phobius"/>
    </source>
</evidence>
<dbReference type="CDD" id="cd00090">
    <property type="entry name" value="HTH_ARSR"/>
    <property type="match status" value="1"/>
</dbReference>
<dbReference type="InterPro" id="IPR036388">
    <property type="entry name" value="WH-like_DNA-bd_sf"/>
</dbReference>
<dbReference type="SUPFAM" id="SSF46785">
    <property type="entry name" value="Winged helix' DNA-binding domain"/>
    <property type="match status" value="1"/>
</dbReference>
<dbReference type="Pfam" id="PF12840">
    <property type="entry name" value="HTH_20"/>
    <property type="match status" value="1"/>
</dbReference>
<dbReference type="EMBL" id="FMID01000017">
    <property type="protein sequence ID" value="SCL74714.1"/>
    <property type="molecule type" value="Genomic_DNA"/>
</dbReference>
<dbReference type="PANTHER" id="PTHR33154">
    <property type="entry name" value="TRANSCRIPTIONAL REGULATOR, ARSR FAMILY"/>
    <property type="match status" value="1"/>
</dbReference>
<evidence type="ECO:0000313" key="6">
    <source>
        <dbReference type="EMBL" id="SCL74714.1"/>
    </source>
</evidence>
<dbReference type="InterPro" id="IPR051081">
    <property type="entry name" value="HTH_MetalResp_TranReg"/>
</dbReference>
<dbReference type="AlphaFoldDB" id="A0A1M4MIG8"/>
<keyword evidence="1" id="KW-0805">Transcription regulation</keyword>
<dbReference type="PANTHER" id="PTHR33154:SF38">
    <property type="entry name" value="HTH ARSR-TYPE DOMAIN-CONTAINING PROTEIN"/>
    <property type="match status" value="1"/>
</dbReference>
<sequence length="157" mass="17245">MEDVTLDRDDIVALSSDARVAILKSLDTRPMTMSELADGLGLARSTVHEHLSVLADADLVTHENARKWRDYALTKRGRRILHPGRDHRIVFLLGTSLAVMTAGVLCVTSYLHGFAVQGGSVVRDPLLLYAGEALLGVTITLWYIALRCRRGISPIPE</sequence>
<dbReference type="PROSITE" id="PS50987">
    <property type="entry name" value="HTH_ARSR_2"/>
    <property type="match status" value="1"/>
</dbReference>
<keyword evidence="4" id="KW-1133">Transmembrane helix</keyword>
<gene>
    <name evidence="6" type="ORF">L21_0597</name>
</gene>
<dbReference type="STRING" id="118126.L21_0597"/>
<evidence type="ECO:0000313" key="7">
    <source>
        <dbReference type="Proteomes" id="UP000184671"/>
    </source>
</evidence>
<dbReference type="InterPro" id="IPR036390">
    <property type="entry name" value="WH_DNA-bd_sf"/>
</dbReference>
<dbReference type="InterPro" id="IPR001845">
    <property type="entry name" value="HTH_ArsR_DNA-bd_dom"/>
</dbReference>
<protein>
    <submittedName>
        <fullName evidence="6">Putative transcriptional regulator</fullName>
    </submittedName>
</protein>
<keyword evidence="4" id="KW-0812">Transmembrane</keyword>
<dbReference type="GO" id="GO:0003677">
    <property type="term" value="F:DNA binding"/>
    <property type="evidence" value="ECO:0007669"/>
    <property type="project" value="UniProtKB-KW"/>
</dbReference>
<keyword evidence="3" id="KW-0804">Transcription</keyword>
<evidence type="ECO:0000256" key="3">
    <source>
        <dbReference type="ARBA" id="ARBA00023163"/>
    </source>
</evidence>
<feature type="domain" description="HTH arsR-type" evidence="5">
    <location>
        <begin position="1"/>
        <end position="92"/>
    </location>
</feature>
<dbReference type="OrthoDB" id="195102at2157"/>
<dbReference type="GO" id="GO:0003700">
    <property type="term" value="F:DNA-binding transcription factor activity"/>
    <property type="evidence" value="ECO:0007669"/>
    <property type="project" value="InterPro"/>
</dbReference>
<evidence type="ECO:0000259" key="5">
    <source>
        <dbReference type="PROSITE" id="PS50987"/>
    </source>
</evidence>
<keyword evidence="4" id="KW-0472">Membrane</keyword>
<reference evidence="6 7" key="1">
    <citation type="submission" date="2016-08" db="EMBL/GenBank/DDBJ databases">
        <authorList>
            <person name="Seilhamer J.J."/>
        </authorList>
    </citation>
    <scope>NUCLEOTIDE SEQUENCE [LARGE SCALE GENOMIC DNA]</scope>
    <source>
        <strain evidence="6">L21-II-0</strain>
    </source>
</reference>
<organism evidence="6 7">
    <name type="scientific">Methanoculleus chikugoensis</name>
    <dbReference type="NCBI Taxonomy" id="118126"/>
    <lineage>
        <taxon>Archaea</taxon>
        <taxon>Methanobacteriati</taxon>
        <taxon>Methanobacteriota</taxon>
        <taxon>Stenosarchaea group</taxon>
        <taxon>Methanomicrobia</taxon>
        <taxon>Methanomicrobiales</taxon>
        <taxon>Methanomicrobiaceae</taxon>
        <taxon>Methanoculleus</taxon>
    </lineage>
</organism>
<proteinExistence type="predicted"/>